<dbReference type="InterPro" id="IPR013324">
    <property type="entry name" value="RNA_pol_sigma_r3/r4-like"/>
</dbReference>
<evidence type="ECO:0000256" key="3">
    <source>
        <dbReference type="ARBA" id="ARBA00023082"/>
    </source>
</evidence>
<keyword evidence="5" id="KW-0804">Transcription</keyword>
<dbReference type="InterPro" id="IPR013249">
    <property type="entry name" value="RNA_pol_sigma70_r4_t2"/>
</dbReference>
<dbReference type="InterPro" id="IPR039425">
    <property type="entry name" value="RNA_pol_sigma-70-like"/>
</dbReference>
<proteinExistence type="inferred from homology"/>
<keyword evidence="3" id="KW-0731">Sigma factor</keyword>
<dbReference type="Pfam" id="PF04542">
    <property type="entry name" value="Sigma70_r2"/>
    <property type="match status" value="1"/>
</dbReference>
<dbReference type="PANTHER" id="PTHR43133:SF8">
    <property type="entry name" value="RNA POLYMERASE SIGMA FACTOR HI_1459-RELATED"/>
    <property type="match status" value="1"/>
</dbReference>
<comment type="similarity">
    <text evidence="1">Belongs to the sigma-70 factor family. ECF subfamily.</text>
</comment>
<dbReference type="PATRIC" id="fig|49338.4.peg.2001"/>
<name>A0A098B035_DESHA</name>
<dbReference type="GO" id="GO:0006352">
    <property type="term" value="P:DNA-templated transcription initiation"/>
    <property type="evidence" value="ECO:0007669"/>
    <property type="project" value="InterPro"/>
</dbReference>
<keyword evidence="2" id="KW-0805">Transcription regulation</keyword>
<dbReference type="SUPFAM" id="SSF88659">
    <property type="entry name" value="Sigma3 and sigma4 domains of RNA polymerase sigma factors"/>
    <property type="match status" value="1"/>
</dbReference>
<dbReference type="EMBL" id="LK996017">
    <property type="protein sequence ID" value="CDX01747.1"/>
    <property type="molecule type" value="Genomic_DNA"/>
</dbReference>
<sequence length="169" mass="19352">MQADSFDEIYEELFPILYRFVRLRVPQSDVEDVTAEVITKIWRALPNFEGKSTLKSWALRIAYHHIADFYRTRKGKGMQIVSLSEEIKSTQATDDHSDHLLTVLSVSETLAKLSEQQVAVIQLRLIEGFSAIEVAQILGITQQAVDSLLYRAKKSFRKYYELENAGGIR</sequence>
<evidence type="ECO:0000256" key="2">
    <source>
        <dbReference type="ARBA" id="ARBA00023015"/>
    </source>
</evidence>
<dbReference type="AlphaFoldDB" id="A0A098B035"/>
<evidence type="ECO:0000259" key="7">
    <source>
        <dbReference type="Pfam" id="PF08281"/>
    </source>
</evidence>
<evidence type="ECO:0000256" key="4">
    <source>
        <dbReference type="ARBA" id="ARBA00023125"/>
    </source>
</evidence>
<organism evidence="8">
    <name type="scientific">Desulfitobacterium hafniense</name>
    <name type="common">Desulfitobacterium frappieri</name>
    <dbReference type="NCBI Taxonomy" id="49338"/>
    <lineage>
        <taxon>Bacteria</taxon>
        <taxon>Bacillati</taxon>
        <taxon>Bacillota</taxon>
        <taxon>Clostridia</taxon>
        <taxon>Eubacteriales</taxon>
        <taxon>Desulfitobacteriaceae</taxon>
        <taxon>Desulfitobacterium</taxon>
    </lineage>
</organism>
<dbReference type="InterPro" id="IPR007627">
    <property type="entry name" value="RNA_pol_sigma70_r2"/>
</dbReference>
<dbReference type="NCBIfam" id="TIGR02937">
    <property type="entry name" value="sigma70-ECF"/>
    <property type="match status" value="1"/>
</dbReference>
<gene>
    <name evidence="8" type="ORF">DPCES_1860</name>
</gene>
<keyword evidence="4" id="KW-0238">DNA-binding</keyword>
<evidence type="ECO:0000313" key="8">
    <source>
        <dbReference type="EMBL" id="CDX01747.1"/>
    </source>
</evidence>
<dbReference type="SUPFAM" id="SSF88946">
    <property type="entry name" value="Sigma2 domain of RNA polymerase sigma factors"/>
    <property type="match status" value="1"/>
</dbReference>
<feature type="domain" description="RNA polymerase sigma-70 region 2" evidence="6">
    <location>
        <begin position="10"/>
        <end position="74"/>
    </location>
</feature>
<evidence type="ECO:0000259" key="6">
    <source>
        <dbReference type="Pfam" id="PF04542"/>
    </source>
</evidence>
<dbReference type="GO" id="GO:0003677">
    <property type="term" value="F:DNA binding"/>
    <property type="evidence" value="ECO:0007669"/>
    <property type="project" value="UniProtKB-KW"/>
</dbReference>
<evidence type="ECO:0000256" key="1">
    <source>
        <dbReference type="ARBA" id="ARBA00010641"/>
    </source>
</evidence>
<dbReference type="Gene3D" id="1.10.1740.10">
    <property type="match status" value="1"/>
</dbReference>
<dbReference type="InterPro" id="IPR014284">
    <property type="entry name" value="RNA_pol_sigma-70_dom"/>
</dbReference>
<dbReference type="GO" id="GO:0016987">
    <property type="term" value="F:sigma factor activity"/>
    <property type="evidence" value="ECO:0007669"/>
    <property type="project" value="UniProtKB-KW"/>
</dbReference>
<dbReference type="InterPro" id="IPR036388">
    <property type="entry name" value="WH-like_DNA-bd_sf"/>
</dbReference>
<feature type="domain" description="RNA polymerase sigma factor 70 region 4 type 2" evidence="7">
    <location>
        <begin position="106"/>
        <end position="154"/>
    </location>
</feature>
<accession>A0A098B035</accession>
<dbReference type="RefSeq" id="WP_005816082.1">
    <property type="nucleotide sequence ID" value="NZ_CABKQQ010000056.1"/>
</dbReference>
<evidence type="ECO:0000256" key="5">
    <source>
        <dbReference type="ARBA" id="ARBA00023163"/>
    </source>
</evidence>
<reference evidence="8" key="1">
    <citation type="submission" date="2014-07" db="EMBL/GenBank/DDBJ databases">
        <authorList>
            <person name="Hornung V.Bastian."/>
        </authorList>
    </citation>
    <scope>NUCLEOTIDE SEQUENCE</scope>
    <source>
        <strain evidence="8">PCE-S</strain>
    </source>
</reference>
<protein>
    <submittedName>
        <fullName evidence="8">RNA polymerase sigma factor, sigma-70</fullName>
    </submittedName>
</protein>
<dbReference type="Pfam" id="PF08281">
    <property type="entry name" value="Sigma70_r4_2"/>
    <property type="match status" value="1"/>
</dbReference>
<dbReference type="InterPro" id="IPR013325">
    <property type="entry name" value="RNA_pol_sigma_r2"/>
</dbReference>
<dbReference type="CDD" id="cd06171">
    <property type="entry name" value="Sigma70_r4"/>
    <property type="match status" value="1"/>
</dbReference>
<dbReference type="PANTHER" id="PTHR43133">
    <property type="entry name" value="RNA POLYMERASE ECF-TYPE SIGMA FACTO"/>
    <property type="match status" value="1"/>
</dbReference>
<dbReference type="Gene3D" id="1.10.10.10">
    <property type="entry name" value="Winged helix-like DNA-binding domain superfamily/Winged helix DNA-binding domain"/>
    <property type="match status" value="1"/>
</dbReference>